<protein>
    <submittedName>
        <fullName evidence="2">Uncharacterized protein</fullName>
    </submittedName>
</protein>
<name>A0A6C0DWL5_9ZZZZ</name>
<keyword evidence="1" id="KW-1133">Transmembrane helix</keyword>
<sequence length="68" mass="8220">MQLRPKEISITVCDDWLPYEEPLHDTEKRIYRKKCVYYVSCIMTVLFVSVIFYWSYLIIITDIADTLH</sequence>
<dbReference type="AlphaFoldDB" id="A0A6C0DWL5"/>
<feature type="transmembrane region" description="Helical" evidence="1">
    <location>
        <begin position="35"/>
        <end position="59"/>
    </location>
</feature>
<reference evidence="2" key="1">
    <citation type="journal article" date="2020" name="Nature">
        <title>Giant virus diversity and host interactions through global metagenomics.</title>
        <authorList>
            <person name="Schulz F."/>
            <person name="Roux S."/>
            <person name="Paez-Espino D."/>
            <person name="Jungbluth S."/>
            <person name="Walsh D.A."/>
            <person name="Denef V.J."/>
            <person name="McMahon K.D."/>
            <person name="Konstantinidis K.T."/>
            <person name="Eloe-Fadrosh E.A."/>
            <person name="Kyrpides N.C."/>
            <person name="Woyke T."/>
        </authorList>
    </citation>
    <scope>NUCLEOTIDE SEQUENCE</scope>
    <source>
        <strain evidence="2">GVMAG-M-3300023174-92</strain>
    </source>
</reference>
<organism evidence="2">
    <name type="scientific">viral metagenome</name>
    <dbReference type="NCBI Taxonomy" id="1070528"/>
    <lineage>
        <taxon>unclassified sequences</taxon>
        <taxon>metagenomes</taxon>
        <taxon>organismal metagenomes</taxon>
    </lineage>
</organism>
<keyword evidence="1" id="KW-0472">Membrane</keyword>
<accession>A0A6C0DWL5</accession>
<proteinExistence type="predicted"/>
<evidence type="ECO:0000256" key="1">
    <source>
        <dbReference type="SAM" id="Phobius"/>
    </source>
</evidence>
<keyword evidence="1" id="KW-0812">Transmembrane</keyword>
<dbReference type="EMBL" id="MN739690">
    <property type="protein sequence ID" value="QHT21356.1"/>
    <property type="molecule type" value="Genomic_DNA"/>
</dbReference>
<evidence type="ECO:0000313" key="2">
    <source>
        <dbReference type="EMBL" id="QHT21356.1"/>
    </source>
</evidence>